<keyword evidence="3" id="KW-1185">Reference proteome</keyword>
<dbReference type="AlphaFoldDB" id="A0A264W4I3"/>
<dbReference type="SUPFAM" id="SSF55729">
    <property type="entry name" value="Acyl-CoA N-acyltransferases (Nat)"/>
    <property type="match status" value="1"/>
</dbReference>
<dbReference type="OrthoDB" id="9796171at2"/>
<dbReference type="Pfam" id="PF13673">
    <property type="entry name" value="Acetyltransf_10"/>
    <property type="match status" value="1"/>
</dbReference>
<reference evidence="2 3" key="1">
    <citation type="submission" date="2017-07" db="EMBL/GenBank/DDBJ databases">
        <title>Tetzosporium hominis gen.nov. sp.nov.</title>
        <authorList>
            <person name="Tetz G."/>
            <person name="Tetz V."/>
        </authorList>
    </citation>
    <scope>NUCLEOTIDE SEQUENCE [LARGE SCALE GENOMIC DNA]</scope>
    <source>
        <strain evidence="2 3">VT-49</strain>
    </source>
</reference>
<proteinExistence type="predicted"/>
<dbReference type="InterPro" id="IPR016181">
    <property type="entry name" value="Acyl_CoA_acyltransferase"/>
</dbReference>
<comment type="caution">
    <text evidence="2">The sequence shown here is derived from an EMBL/GenBank/DDBJ whole genome shotgun (WGS) entry which is preliminary data.</text>
</comment>
<dbReference type="RefSeq" id="WP_094943206.1">
    <property type="nucleotide sequence ID" value="NZ_NOKQ01000217.1"/>
</dbReference>
<dbReference type="InterPro" id="IPR000182">
    <property type="entry name" value="GNAT_dom"/>
</dbReference>
<dbReference type="Proteomes" id="UP000217065">
    <property type="component" value="Unassembled WGS sequence"/>
</dbReference>
<protein>
    <submittedName>
        <fullName evidence="2">GNAT family N-acetyltransferase</fullName>
    </submittedName>
</protein>
<evidence type="ECO:0000313" key="2">
    <source>
        <dbReference type="EMBL" id="OZS77947.1"/>
    </source>
</evidence>
<keyword evidence="2" id="KW-0808">Transferase</keyword>
<dbReference type="Gene3D" id="3.40.630.30">
    <property type="match status" value="1"/>
</dbReference>
<evidence type="ECO:0000313" key="3">
    <source>
        <dbReference type="Proteomes" id="UP000217065"/>
    </source>
</evidence>
<dbReference type="CDD" id="cd04301">
    <property type="entry name" value="NAT_SF"/>
    <property type="match status" value="1"/>
</dbReference>
<evidence type="ECO:0000259" key="1">
    <source>
        <dbReference type="PROSITE" id="PS51186"/>
    </source>
</evidence>
<feature type="domain" description="N-acetyltransferase" evidence="1">
    <location>
        <begin position="5"/>
        <end position="144"/>
    </location>
</feature>
<gene>
    <name evidence="2" type="ORF">CF394_09335</name>
</gene>
<dbReference type="GO" id="GO:0016747">
    <property type="term" value="F:acyltransferase activity, transferring groups other than amino-acyl groups"/>
    <property type="evidence" value="ECO:0007669"/>
    <property type="project" value="InterPro"/>
</dbReference>
<organism evidence="2 3">
    <name type="scientific">Tetzosporium hominis</name>
    <dbReference type="NCBI Taxonomy" id="2020506"/>
    <lineage>
        <taxon>Bacteria</taxon>
        <taxon>Bacillati</taxon>
        <taxon>Bacillota</taxon>
        <taxon>Bacilli</taxon>
        <taxon>Bacillales</taxon>
        <taxon>Caryophanaceae</taxon>
        <taxon>Tetzosporium</taxon>
    </lineage>
</organism>
<dbReference type="PROSITE" id="PS51186">
    <property type="entry name" value="GNAT"/>
    <property type="match status" value="1"/>
</dbReference>
<sequence>MWTCKKFHELTVNELYQLLKLRADVFVVEQNCVYPDIDNYDQDSLHIFYIQQEELIAYCRVVPSGKYEEVSIGRVIVRKDYRGTGLAQELMKQALAAVSQQFGLQPIRLCAQAHLQSYYGAFGFQTISEEFIEDGIPHVYMMKK</sequence>
<accession>A0A264W4I3</accession>
<dbReference type="EMBL" id="NOKQ01000217">
    <property type="protein sequence ID" value="OZS77947.1"/>
    <property type="molecule type" value="Genomic_DNA"/>
</dbReference>
<name>A0A264W4I3_9BACL</name>